<feature type="region of interest" description="Disordered" evidence="1">
    <location>
        <begin position="95"/>
        <end position="135"/>
    </location>
</feature>
<feature type="compositionally biased region" description="Polar residues" evidence="1">
    <location>
        <begin position="250"/>
        <end position="260"/>
    </location>
</feature>
<reference evidence="2" key="1">
    <citation type="journal article" date="2014" name="Genome Announc.">
        <title>Draft genome sequence of Rhodosporidium toruloides CECT1137, an oleaginous yeast of biotechnological interest.</title>
        <authorList>
            <person name="Morin N."/>
            <person name="Calcas X."/>
            <person name="Devillers H."/>
            <person name="Durrens P."/>
            <person name="Sherman D.J."/>
            <person name="Nicaud J.-M."/>
            <person name="Neuveglise C."/>
        </authorList>
    </citation>
    <scope>NUCLEOTIDE SEQUENCE</scope>
    <source>
        <strain evidence="2">CECT1137</strain>
    </source>
</reference>
<feature type="compositionally biased region" description="Polar residues" evidence="1">
    <location>
        <begin position="444"/>
        <end position="460"/>
    </location>
</feature>
<feature type="compositionally biased region" description="Basic and acidic residues" evidence="1">
    <location>
        <begin position="467"/>
        <end position="484"/>
    </location>
</feature>
<organism evidence="2">
    <name type="scientific">Rhodotorula toruloides</name>
    <name type="common">Yeast</name>
    <name type="synonym">Rhodosporidium toruloides</name>
    <dbReference type="NCBI Taxonomy" id="5286"/>
    <lineage>
        <taxon>Eukaryota</taxon>
        <taxon>Fungi</taxon>
        <taxon>Dikarya</taxon>
        <taxon>Basidiomycota</taxon>
        <taxon>Pucciniomycotina</taxon>
        <taxon>Microbotryomycetes</taxon>
        <taxon>Sporidiobolales</taxon>
        <taxon>Sporidiobolaceae</taxon>
        <taxon>Rhodotorula</taxon>
    </lineage>
</organism>
<feature type="compositionally biased region" description="Polar residues" evidence="1">
    <location>
        <begin position="46"/>
        <end position="79"/>
    </location>
</feature>
<dbReference type="EMBL" id="LK052944">
    <property type="protein sequence ID" value="CDR44209.1"/>
    <property type="molecule type" value="Genomic_DNA"/>
</dbReference>
<proteinExistence type="predicted"/>
<feature type="region of interest" description="Disordered" evidence="1">
    <location>
        <begin position="36"/>
        <end position="79"/>
    </location>
</feature>
<feature type="compositionally biased region" description="Polar residues" evidence="1">
    <location>
        <begin position="505"/>
        <end position="516"/>
    </location>
</feature>
<accession>A0A061B2P8</accession>
<dbReference type="OrthoDB" id="10610974at2759"/>
<dbReference type="AlphaFoldDB" id="A0A061B2P8"/>
<protein>
    <submittedName>
        <fullName evidence="2">RHTO0S09e01222g1_1</fullName>
    </submittedName>
</protein>
<feature type="region of interest" description="Disordered" evidence="1">
    <location>
        <begin position="392"/>
        <end position="530"/>
    </location>
</feature>
<gene>
    <name evidence="2" type="ORF">RHTO0S_09e01222g</name>
</gene>
<evidence type="ECO:0000313" key="2">
    <source>
        <dbReference type="EMBL" id="CDR44209.1"/>
    </source>
</evidence>
<evidence type="ECO:0000256" key="1">
    <source>
        <dbReference type="SAM" id="MobiDB-lite"/>
    </source>
</evidence>
<feature type="compositionally biased region" description="Basic residues" evidence="1">
    <location>
        <begin position="233"/>
        <end position="246"/>
    </location>
</feature>
<feature type="region of interest" description="Disordered" evidence="1">
    <location>
        <begin position="229"/>
        <end position="260"/>
    </location>
</feature>
<feature type="region of interest" description="Disordered" evidence="1">
    <location>
        <begin position="559"/>
        <end position="602"/>
    </location>
</feature>
<sequence length="602" mass="64652">MPGSVAGRVVQVVASAGPSSSAHPVVTRVGCHTPTLFTPHAGPSSRPHTPLTSLNPPSNAPSNLQRQSTSTTALGPKSSTGEVIVSSHFTAKHAPLPASASSSSLVIPAKRHSPFSRKGEERASPPRAAGAEEDEFDELDEDIENVDPVKALAFLRVVRRRSSYSSSASRNRRGGRSLVFRTIRRTRRPKREGAELKRSWRRRKCLRASMREKGRCCWIQWLGRARGRAERSRGRRDSRRRRKVATPRRTSPSSYSLRSPNAASLMQGCLEIAESGTGRSKGGRNDGDLRLTLSYVNERLAEYRAQLLASGTQPSDVQIETEKRANMLEASLEVAASGGGRSSMGNNEDFLRQNLSWLDTRIAKLKVNPSAVSSAPRPPLPNHRVSALLPSDIAPYPTHQHPLTRPFSPARPGGFSPAPAYRPSPTLASGLSNRGMGVGPVPQKASSATSGTESQNSETSAAMAARKGREEAQGDNREQMEAVDAKVATPATARFRPAGGAAAEQSFQGDGTTLAVSASERADSTRTRCQPDAHEDVSALFDGVDFDGDLDTQEESLEIVESPAPRPAAVRAQKPPSGLRLGAPAVRLDSPPPRYEPPQQGQ</sequence>
<feature type="compositionally biased region" description="Basic and acidic residues" evidence="1">
    <location>
        <begin position="520"/>
        <end position="530"/>
    </location>
</feature>
<name>A0A061B2P8_RHOTO</name>
<feature type="compositionally biased region" description="Low complexity" evidence="1">
    <location>
        <begin position="95"/>
        <end position="105"/>
    </location>
</feature>